<protein>
    <submittedName>
        <fullName evidence="1">Uncharacterized protein</fullName>
    </submittedName>
</protein>
<sequence length="250" mass="27841">MRSSSEVSFGTTAEIDQSRIEQLLRQETPQILFLAAQSVGFAPDDPRQSQLQGALIMADWTGNGPVAREQLLTGEDVRDLDLSGMLVCMHSSYGLGWPAEDGQIKVTEQPSGFMQEVQPDPPERKPLQLAPHAAIAQLPQQMLLSGALGVFGQVDRVWYYLTFRKGEASIPFEDLLSRLMQGRRVGAATDQFNIIQAARGMRLAKKLDDLKFNKQVADADLADLWLDYHNGRAYIWLGDPAVRLRVEEES</sequence>
<dbReference type="Proteomes" id="UP000220922">
    <property type="component" value="Unassembled WGS sequence"/>
</dbReference>
<gene>
    <name evidence="1" type="ORF">A9Q02_17705</name>
</gene>
<dbReference type="RefSeq" id="WP_097654152.1">
    <property type="nucleotide sequence ID" value="NZ_LYXE01000125.1"/>
</dbReference>
<dbReference type="EMBL" id="LYXE01000125">
    <property type="protein sequence ID" value="PDV97778.1"/>
    <property type="molecule type" value="Genomic_DNA"/>
</dbReference>
<name>A0A2H3KIV7_9CHLR</name>
<evidence type="ECO:0000313" key="1">
    <source>
        <dbReference type="EMBL" id="PDV97778.1"/>
    </source>
</evidence>
<reference evidence="1 2" key="1">
    <citation type="submission" date="2016-05" db="EMBL/GenBank/DDBJ databases">
        <authorList>
            <person name="Lavstsen T."/>
            <person name="Jespersen J.S."/>
        </authorList>
    </citation>
    <scope>NUCLEOTIDE SEQUENCE [LARGE SCALE GENOMIC DNA]</scope>
    <source>
        <strain evidence="1 2">B7-9</strain>
    </source>
</reference>
<proteinExistence type="predicted"/>
<keyword evidence="2" id="KW-1185">Reference proteome</keyword>
<evidence type="ECO:0000313" key="2">
    <source>
        <dbReference type="Proteomes" id="UP000220922"/>
    </source>
</evidence>
<accession>A0A2H3KIV7</accession>
<dbReference type="AlphaFoldDB" id="A0A2H3KIV7"/>
<dbReference type="OrthoDB" id="3078209at2"/>
<comment type="caution">
    <text evidence="1">The sequence shown here is derived from an EMBL/GenBank/DDBJ whole genome shotgun (WGS) entry which is preliminary data.</text>
</comment>
<organism evidence="1 2">
    <name type="scientific">Candidatus Chloroploca asiatica</name>
    <dbReference type="NCBI Taxonomy" id="1506545"/>
    <lineage>
        <taxon>Bacteria</taxon>
        <taxon>Bacillati</taxon>
        <taxon>Chloroflexota</taxon>
        <taxon>Chloroflexia</taxon>
        <taxon>Chloroflexales</taxon>
        <taxon>Chloroflexineae</taxon>
        <taxon>Oscillochloridaceae</taxon>
        <taxon>Candidatus Chloroploca</taxon>
    </lineage>
</organism>